<name>A0AA40E721_9PEZI</name>
<proteinExistence type="predicted"/>
<dbReference type="GeneID" id="85316644"/>
<protein>
    <submittedName>
        <fullName evidence="1">Uncharacterized protein</fullName>
    </submittedName>
</protein>
<dbReference type="RefSeq" id="XP_060300272.1">
    <property type="nucleotide sequence ID" value="XM_060433373.1"/>
</dbReference>
<sequence>MIIIQKKAIIRNPCSAAEHRPFALIAYAIDGVESGLHQMADPVGGQEKGRSGIRVVDRPRSPEGARVDPMQTRRVVGFGGLPPNDTAKYAFRVLIGHRCMHVPGLSSRFACSGAVAGSQTVFQAMGQPAFLSLLGQQQAKDDGSPNAPASAGQWPLRVPTATFHGMGLSPCPTALVRALRSVGRSIASRLPLVTLEWVRVERSTRSRKICSVVRSTFPASRQVPVGLSQTCQRCRIPGSLAALLASAVLGSSAAVWVQVLETC</sequence>
<gene>
    <name evidence="1" type="ORF">B0T26DRAFT_135264</name>
</gene>
<dbReference type="EMBL" id="JAUIRO010000002">
    <property type="protein sequence ID" value="KAK0727417.1"/>
    <property type="molecule type" value="Genomic_DNA"/>
</dbReference>
<evidence type="ECO:0000313" key="2">
    <source>
        <dbReference type="Proteomes" id="UP001172101"/>
    </source>
</evidence>
<evidence type="ECO:0000313" key="1">
    <source>
        <dbReference type="EMBL" id="KAK0727417.1"/>
    </source>
</evidence>
<keyword evidence="2" id="KW-1185">Reference proteome</keyword>
<accession>A0AA40E721</accession>
<dbReference type="AlphaFoldDB" id="A0AA40E721"/>
<organism evidence="1 2">
    <name type="scientific">Lasiosphaeria miniovina</name>
    <dbReference type="NCBI Taxonomy" id="1954250"/>
    <lineage>
        <taxon>Eukaryota</taxon>
        <taxon>Fungi</taxon>
        <taxon>Dikarya</taxon>
        <taxon>Ascomycota</taxon>
        <taxon>Pezizomycotina</taxon>
        <taxon>Sordariomycetes</taxon>
        <taxon>Sordariomycetidae</taxon>
        <taxon>Sordariales</taxon>
        <taxon>Lasiosphaeriaceae</taxon>
        <taxon>Lasiosphaeria</taxon>
    </lineage>
</organism>
<dbReference type="Proteomes" id="UP001172101">
    <property type="component" value="Unassembled WGS sequence"/>
</dbReference>
<reference evidence="1" key="1">
    <citation type="submission" date="2023-06" db="EMBL/GenBank/DDBJ databases">
        <title>Genome-scale phylogeny and comparative genomics of the fungal order Sordariales.</title>
        <authorList>
            <consortium name="Lawrence Berkeley National Laboratory"/>
            <person name="Hensen N."/>
            <person name="Bonometti L."/>
            <person name="Westerberg I."/>
            <person name="Brannstrom I.O."/>
            <person name="Guillou S."/>
            <person name="Cros-Aarteil S."/>
            <person name="Calhoun S."/>
            <person name="Haridas S."/>
            <person name="Kuo A."/>
            <person name="Mondo S."/>
            <person name="Pangilinan J."/>
            <person name="Riley R."/>
            <person name="LaButti K."/>
            <person name="Andreopoulos B."/>
            <person name="Lipzen A."/>
            <person name="Chen C."/>
            <person name="Yanf M."/>
            <person name="Daum C."/>
            <person name="Ng V."/>
            <person name="Clum A."/>
            <person name="Steindorff A."/>
            <person name="Ohm R."/>
            <person name="Martin F."/>
            <person name="Silar P."/>
            <person name="Natvig D."/>
            <person name="Lalanne C."/>
            <person name="Gautier V."/>
            <person name="Ament-velasquez S.L."/>
            <person name="Kruys A."/>
            <person name="Hutchinson M.I."/>
            <person name="Powell A.J."/>
            <person name="Barry K."/>
            <person name="Miller A.N."/>
            <person name="Grigoriev I.V."/>
            <person name="Debuchy R."/>
            <person name="Gladieux P."/>
            <person name="Thoren M.H."/>
            <person name="Johannesson H."/>
        </authorList>
    </citation>
    <scope>NUCLEOTIDE SEQUENCE</scope>
    <source>
        <strain evidence="1">SMH2392-1A</strain>
    </source>
</reference>
<comment type="caution">
    <text evidence="1">The sequence shown here is derived from an EMBL/GenBank/DDBJ whole genome shotgun (WGS) entry which is preliminary data.</text>
</comment>